<gene>
    <name evidence="2" type="ORF">SAMN05216326_13727</name>
</gene>
<organism evidence="2 3">
    <name type="scientific">Nitrosomonas marina</name>
    <dbReference type="NCBI Taxonomy" id="917"/>
    <lineage>
        <taxon>Bacteria</taxon>
        <taxon>Pseudomonadati</taxon>
        <taxon>Pseudomonadota</taxon>
        <taxon>Betaproteobacteria</taxon>
        <taxon>Nitrosomonadales</taxon>
        <taxon>Nitrosomonadaceae</taxon>
        <taxon>Nitrosomonas</taxon>
    </lineage>
</organism>
<reference evidence="3" key="1">
    <citation type="submission" date="2016-10" db="EMBL/GenBank/DDBJ databases">
        <authorList>
            <person name="Varghese N."/>
            <person name="Submissions S."/>
        </authorList>
    </citation>
    <scope>NUCLEOTIDE SEQUENCE [LARGE SCALE GENOMIC DNA]</scope>
    <source>
        <strain evidence="3">Nm71</strain>
    </source>
</reference>
<evidence type="ECO:0000256" key="1">
    <source>
        <dbReference type="SAM" id="Coils"/>
    </source>
</evidence>
<accession>A0A1I0FGQ2</accession>
<feature type="coiled-coil region" evidence="1">
    <location>
        <begin position="84"/>
        <end position="243"/>
    </location>
</feature>
<evidence type="ECO:0000313" key="2">
    <source>
        <dbReference type="EMBL" id="SET56708.1"/>
    </source>
</evidence>
<name>A0A1I0FGQ2_9PROT</name>
<feature type="coiled-coil region" evidence="1">
    <location>
        <begin position="284"/>
        <end position="351"/>
    </location>
</feature>
<keyword evidence="1" id="KW-0175">Coiled coil</keyword>
<evidence type="ECO:0000313" key="3">
    <source>
        <dbReference type="Proteomes" id="UP000199345"/>
    </source>
</evidence>
<protein>
    <submittedName>
        <fullName evidence="2">Uncharacterized protein</fullName>
    </submittedName>
</protein>
<dbReference type="Proteomes" id="UP000199345">
    <property type="component" value="Unassembled WGS sequence"/>
</dbReference>
<keyword evidence="3" id="KW-1185">Reference proteome</keyword>
<proteinExistence type="predicted"/>
<feature type="coiled-coil region" evidence="1">
    <location>
        <begin position="20"/>
        <end position="58"/>
    </location>
</feature>
<sequence>MPFRVENQYGELKMSDDVSMKNTKKEMLELIEKLKDEIKNKEKENLNAEKTKQEVQHKTIVSNSDKIVDAALPMQIHQLKVSINKELTMLSDKLEAEAEKYENLKKAIEIKQTELNDLYGVEKESAELAIILEAQKRARDEFEHEMREKRAQLEDDLLDKKVGLENEIKLTKDQWEKDKATHQAIQQETKNAIEKERKRENEEYEYQLKRKRQLEENKLADQLEKLEKELSLKKDAFDKQVQEKTIELNEREKGVSERELKMDELQDKVNAFPAELDKSVQSAVQEIQERLTKEFDQKEALLKKGFEGEINVLTAKISAYEALVKEQIKQIEKLNQQQEKAYEKVQDIANKAVSGAAERLQNITVRTTPDKQN</sequence>
<dbReference type="AlphaFoldDB" id="A0A1I0FGQ2"/>
<dbReference type="EMBL" id="FOIA01000037">
    <property type="protein sequence ID" value="SET56708.1"/>
    <property type="molecule type" value="Genomic_DNA"/>
</dbReference>